<evidence type="ECO:0000313" key="3">
    <source>
        <dbReference type="EMBL" id="TCN24395.1"/>
    </source>
</evidence>
<feature type="chain" id="PRO_5020691533" description="Lipoprotein" evidence="2">
    <location>
        <begin position="27"/>
        <end position="167"/>
    </location>
</feature>
<sequence>MRLNGWKASIILTAVLLLAGCSPSFEEEQKKAGEAAEAEMNSKQEKANSGNKEIEYHLPFGVELEKETPSNILLKNGSKTYILFYNPHENAQSRIVYESTLEQQPDWDVKHTFKKEEKFGYLLIKGLEDDAYQVVTGIGGVKVTTETKNLQSDAALMMNIANSVKVK</sequence>
<name>A0A4R2BDA7_9BACI</name>
<dbReference type="Proteomes" id="UP000295689">
    <property type="component" value="Unassembled WGS sequence"/>
</dbReference>
<evidence type="ECO:0000313" key="4">
    <source>
        <dbReference type="Proteomes" id="UP000295689"/>
    </source>
</evidence>
<gene>
    <name evidence="3" type="ORF">EV146_10789</name>
</gene>
<accession>A0A4R2BDA7</accession>
<feature type="region of interest" description="Disordered" evidence="1">
    <location>
        <begin position="30"/>
        <end position="49"/>
    </location>
</feature>
<organism evidence="3 4">
    <name type="scientific">Mesobacillus foraminis</name>
    <dbReference type="NCBI Taxonomy" id="279826"/>
    <lineage>
        <taxon>Bacteria</taxon>
        <taxon>Bacillati</taxon>
        <taxon>Bacillota</taxon>
        <taxon>Bacilli</taxon>
        <taxon>Bacillales</taxon>
        <taxon>Bacillaceae</taxon>
        <taxon>Mesobacillus</taxon>
    </lineage>
</organism>
<dbReference type="RefSeq" id="WP_132007113.1">
    <property type="nucleotide sequence ID" value="NZ_JABUHM010000005.1"/>
</dbReference>
<evidence type="ECO:0000256" key="2">
    <source>
        <dbReference type="SAM" id="SignalP"/>
    </source>
</evidence>
<reference evidence="3 4" key="1">
    <citation type="journal article" date="2015" name="Stand. Genomic Sci.">
        <title>Genomic Encyclopedia of Bacterial and Archaeal Type Strains, Phase III: the genomes of soil and plant-associated and newly described type strains.</title>
        <authorList>
            <person name="Whitman W.B."/>
            <person name="Woyke T."/>
            <person name="Klenk H.P."/>
            <person name="Zhou Y."/>
            <person name="Lilburn T.G."/>
            <person name="Beck B.J."/>
            <person name="De Vos P."/>
            <person name="Vandamme P."/>
            <person name="Eisen J.A."/>
            <person name="Garrity G."/>
            <person name="Hugenholtz P."/>
            <person name="Kyrpides N.C."/>
        </authorList>
    </citation>
    <scope>NUCLEOTIDE SEQUENCE [LARGE SCALE GENOMIC DNA]</scope>
    <source>
        <strain evidence="3 4">CV53</strain>
    </source>
</reference>
<proteinExistence type="predicted"/>
<dbReference type="EMBL" id="SLVV01000007">
    <property type="protein sequence ID" value="TCN24395.1"/>
    <property type="molecule type" value="Genomic_DNA"/>
</dbReference>
<dbReference type="PROSITE" id="PS51257">
    <property type="entry name" value="PROKAR_LIPOPROTEIN"/>
    <property type="match status" value="1"/>
</dbReference>
<evidence type="ECO:0000256" key="1">
    <source>
        <dbReference type="SAM" id="MobiDB-lite"/>
    </source>
</evidence>
<comment type="caution">
    <text evidence="3">The sequence shown here is derived from an EMBL/GenBank/DDBJ whole genome shotgun (WGS) entry which is preliminary data.</text>
</comment>
<keyword evidence="2" id="KW-0732">Signal</keyword>
<keyword evidence="4" id="KW-1185">Reference proteome</keyword>
<protein>
    <recommendedName>
        <fullName evidence="5">Lipoprotein</fullName>
    </recommendedName>
</protein>
<feature type="signal peptide" evidence="2">
    <location>
        <begin position="1"/>
        <end position="26"/>
    </location>
</feature>
<evidence type="ECO:0008006" key="5">
    <source>
        <dbReference type="Google" id="ProtNLM"/>
    </source>
</evidence>
<dbReference type="AlphaFoldDB" id="A0A4R2BDA7"/>